<evidence type="ECO:0000256" key="1">
    <source>
        <dbReference type="ARBA" id="ARBA00004196"/>
    </source>
</evidence>
<dbReference type="PANTHER" id="PTHR35936">
    <property type="entry name" value="MEMBRANE-BOUND LYTIC MUREIN TRANSGLYCOSYLASE F"/>
    <property type="match status" value="1"/>
</dbReference>
<dbReference type="SUPFAM" id="SSF53850">
    <property type="entry name" value="Periplasmic binding protein-like II"/>
    <property type="match status" value="1"/>
</dbReference>
<gene>
    <name evidence="8" type="ORF">CUN67_30050</name>
</gene>
<feature type="domain" description="Solute-binding protein family 3/N-terminal" evidence="6">
    <location>
        <begin position="34"/>
        <end position="266"/>
    </location>
</feature>
<evidence type="ECO:0000313" key="8">
    <source>
        <dbReference type="EMBL" id="QGY33157.1"/>
    </source>
</evidence>
<evidence type="ECO:0000313" key="9">
    <source>
        <dbReference type="Proteomes" id="UP000502005"/>
    </source>
</evidence>
<dbReference type="AlphaFoldDB" id="A0A6B9GFQ1"/>
<dbReference type="Gene3D" id="3.40.190.10">
    <property type="entry name" value="Periplasmic binding protein-like II"/>
    <property type="match status" value="2"/>
</dbReference>
<evidence type="ECO:0000259" key="7">
    <source>
        <dbReference type="SMART" id="SM00079"/>
    </source>
</evidence>
<dbReference type="GO" id="GO:0015276">
    <property type="term" value="F:ligand-gated monoatomic ion channel activity"/>
    <property type="evidence" value="ECO:0007669"/>
    <property type="project" value="InterPro"/>
</dbReference>
<evidence type="ECO:0000259" key="6">
    <source>
        <dbReference type="SMART" id="SM00062"/>
    </source>
</evidence>
<proteinExistence type="inferred from homology"/>
<dbReference type="RefSeq" id="WP_208719316.1">
    <property type="nucleotide sequence ID" value="NZ_CP024770.1"/>
</dbReference>
<dbReference type="SMART" id="SM00079">
    <property type="entry name" value="PBPe"/>
    <property type="match status" value="1"/>
</dbReference>
<comment type="similarity">
    <text evidence="2 4">Belongs to the bacterial solute-binding protein 3 family.</text>
</comment>
<evidence type="ECO:0000256" key="4">
    <source>
        <dbReference type="RuleBase" id="RU003744"/>
    </source>
</evidence>
<evidence type="ECO:0000256" key="3">
    <source>
        <dbReference type="ARBA" id="ARBA00022729"/>
    </source>
</evidence>
<dbReference type="Pfam" id="PF00497">
    <property type="entry name" value="SBP_bac_3"/>
    <property type="match status" value="1"/>
</dbReference>
<dbReference type="InterPro" id="IPR001320">
    <property type="entry name" value="Iontro_rcpt_C"/>
</dbReference>
<sequence length="273" mass="29883">MNRHIAYLFCFAAIVTSGYAAAGQTLDRVMKTGVLHNVVVNDYPPFGFIDDNNKLAGFDVDVADAVAKKIGVKLQVTAPGWETIVGGNWAGRWDVCICSMTPNTDRAKLVDFPVSYYNSPAVLIVNNKETQIKSAADLNGKKVGVGTGSSYEQYLQKKLVIPGKPPIHYPFNDVVIIPSDETVAFQNLMLGPGVRLDAIVSDLATAKARIAKTDKLRIVSEVYSEPNWVATDKGDPEFDTLIRNTVNALRTDGTLKTISEKWFGEDITREETP</sequence>
<protein>
    <submittedName>
        <fullName evidence="8">Amino acid ABC transporter substrate-binding protein</fullName>
    </submittedName>
</protein>
<dbReference type="PROSITE" id="PS01039">
    <property type="entry name" value="SBP_BACTERIAL_3"/>
    <property type="match status" value="1"/>
</dbReference>
<dbReference type="GO" id="GO:0030288">
    <property type="term" value="C:outer membrane-bounded periplasmic space"/>
    <property type="evidence" value="ECO:0007669"/>
    <property type="project" value="UniProtKB-ARBA"/>
</dbReference>
<dbReference type="EMBL" id="CP024770">
    <property type="protein sequence ID" value="QGY33157.1"/>
    <property type="molecule type" value="Genomic_DNA"/>
</dbReference>
<geneLocation type="plasmid" evidence="9">
    <name>pne1b</name>
</geneLocation>
<dbReference type="PANTHER" id="PTHR35936:SF35">
    <property type="entry name" value="L-CYSTINE-BINDING PROTEIN TCYJ"/>
    <property type="match status" value="1"/>
</dbReference>
<dbReference type="Proteomes" id="UP000502005">
    <property type="component" value="Plasmid pNE1B"/>
</dbReference>
<feature type="chain" id="PRO_5025345787" evidence="5">
    <location>
        <begin position="23"/>
        <end position="273"/>
    </location>
</feature>
<comment type="subcellular location">
    <subcellularLocation>
        <location evidence="1">Cell envelope</location>
    </subcellularLocation>
</comment>
<reference evidence="8 9" key="1">
    <citation type="submission" date="2017-11" db="EMBL/GenBank/DDBJ databases">
        <title>Genome sequence of Pantoea cypripedii NE1.</title>
        <authorList>
            <person name="Nascimento F.X."/>
        </authorList>
    </citation>
    <scope>NUCLEOTIDE SEQUENCE [LARGE SCALE GENOMIC DNA]</scope>
    <source>
        <strain evidence="8 9">NE1</strain>
        <plasmid evidence="9">pne1b</plasmid>
    </source>
</reference>
<dbReference type="GO" id="GO:0016020">
    <property type="term" value="C:membrane"/>
    <property type="evidence" value="ECO:0007669"/>
    <property type="project" value="InterPro"/>
</dbReference>
<organism evidence="8 9">
    <name type="scientific">Pantoea cypripedii</name>
    <name type="common">Pectobacterium cypripedii</name>
    <name type="synonym">Erwinia cypripedii</name>
    <dbReference type="NCBI Taxonomy" id="55209"/>
    <lineage>
        <taxon>Bacteria</taxon>
        <taxon>Pseudomonadati</taxon>
        <taxon>Pseudomonadota</taxon>
        <taxon>Gammaproteobacteria</taxon>
        <taxon>Enterobacterales</taxon>
        <taxon>Erwiniaceae</taxon>
        <taxon>Pantoea</taxon>
    </lineage>
</organism>
<name>A0A6B9GFQ1_PANCY</name>
<keyword evidence="3 5" id="KW-0732">Signal</keyword>
<keyword evidence="8" id="KW-0614">Plasmid</keyword>
<evidence type="ECO:0000256" key="5">
    <source>
        <dbReference type="SAM" id="SignalP"/>
    </source>
</evidence>
<feature type="domain" description="Ionotropic glutamate receptor C-terminal" evidence="7">
    <location>
        <begin position="37"/>
        <end position="265"/>
    </location>
</feature>
<dbReference type="SMART" id="SM00062">
    <property type="entry name" value="PBPb"/>
    <property type="match status" value="1"/>
</dbReference>
<accession>A0A6B9GFQ1</accession>
<dbReference type="InterPro" id="IPR018313">
    <property type="entry name" value="SBP_3_CS"/>
</dbReference>
<feature type="signal peptide" evidence="5">
    <location>
        <begin position="1"/>
        <end position="22"/>
    </location>
</feature>
<dbReference type="InterPro" id="IPR001638">
    <property type="entry name" value="Solute-binding_3/MltF_N"/>
</dbReference>
<evidence type="ECO:0000256" key="2">
    <source>
        <dbReference type="ARBA" id="ARBA00010333"/>
    </source>
</evidence>